<comment type="cofactor">
    <cofactor evidence="1">
        <name>Mg(2+)</name>
        <dbReference type="ChEBI" id="CHEBI:18420"/>
    </cofactor>
</comment>
<dbReference type="CDD" id="cd04301">
    <property type="entry name" value="NAT_SF"/>
    <property type="match status" value="1"/>
</dbReference>
<dbReference type="SUPFAM" id="SSF55729">
    <property type="entry name" value="Acyl-CoA N-acyltransferases (Nat)"/>
    <property type="match status" value="1"/>
</dbReference>
<evidence type="ECO:0000256" key="2">
    <source>
        <dbReference type="ARBA" id="ARBA00022801"/>
    </source>
</evidence>
<reference evidence="6 8" key="2">
    <citation type="submission" date="2019-01" db="EMBL/GenBank/DDBJ databases">
        <title>High-quality draft genome of. Pseudomonas songnenensis str. L103, a full-fledged denitrifier isolated from 100 meters deep aquifer in a heavily nitrogen fertilized agricultural area.</title>
        <authorList>
            <person name="Liu M."/>
            <person name="Liu B."/>
        </authorList>
    </citation>
    <scope>NUCLEOTIDE SEQUENCE [LARGE SCALE GENOMIC DNA]</scope>
    <source>
        <strain evidence="6 8">L103</strain>
    </source>
</reference>
<organism evidence="6 8">
    <name type="scientific">Pseudomonas songnenensis</name>
    <dbReference type="NCBI Taxonomy" id="1176259"/>
    <lineage>
        <taxon>Bacteria</taxon>
        <taxon>Pseudomonadati</taxon>
        <taxon>Pseudomonadota</taxon>
        <taxon>Gammaproteobacteria</taxon>
        <taxon>Pseudomonadales</taxon>
        <taxon>Pseudomonadaceae</taxon>
        <taxon>Pseudomonas</taxon>
    </lineage>
</organism>
<reference evidence="5 7" key="1">
    <citation type="submission" date="2018-10" db="EMBL/GenBank/DDBJ databases">
        <title>Pseudomonas songnenensis NEAU-ST5-5(T) genome.</title>
        <authorList>
            <person name="Pengp J."/>
            <person name="Liu Z.-P."/>
        </authorList>
    </citation>
    <scope>NUCLEOTIDE SEQUENCE [LARGE SCALE GENOMIC DNA]</scope>
    <source>
        <strain evidence="5 7">NEAU-ST5-5</strain>
    </source>
</reference>
<dbReference type="Pfam" id="PF00293">
    <property type="entry name" value="NUDIX"/>
    <property type="match status" value="1"/>
</dbReference>
<dbReference type="InterPro" id="IPR015797">
    <property type="entry name" value="NUDIX_hydrolase-like_dom_sf"/>
</dbReference>
<name>A0A482U8S1_9PSED</name>
<protein>
    <submittedName>
        <fullName evidence="6">GNAT family N-acetyltransferase</fullName>
    </submittedName>
</protein>
<evidence type="ECO:0000313" key="8">
    <source>
        <dbReference type="Proteomes" id="UP000282800"/>
    </source>
</evidence>
<evidence type="ECO:0000259" key="4">
    <source>
        <dbReference type="PROSITE" id="PS51462"/>
    </source>
</evidence>
<dbReference type="PROSITE" id="PS00893">
    <property type="entry name" value="NUDIX_BOX"/>
    <property type="match status" value="1"/>
</dbReference>
<dbReference type="GO" id="GO:0016747">
    <property type="term" value="F:acyltransferase activity, transferring groups other than amino-acyl groups"/>
    <property type="evidence" value="ECO:0007669"/>
    <property type="project" value="InterPro"/>
</dbReference>
<dbReference type="Gene3D" id="3.40.630.30">
    <property type="match status" value="1"/>
</dbReference>
<dbReference type="OrthoDB" id="9801098at2"/>
<comment type="caution">
    <text evidence="6">The sequence shown here is derived from an EMBL/GenBank/DDBJ whole genome shotgun (WGS) entry which is preliminary data.</text>
</comment>
<feature type="domain" description="N-acetyltransferase" evidence="3">
    <location>
        <begin position="1"/>
        <end position="130"/>
    </location>
</feature>
<dbReference type="GO" id="GO:0016787">
    <property type="term" value="F:hydrolase activity"/>
    <property type="evidence" value="ECO:0007669"/>
    <property type="project" value="UniProtKB-KW"/>
</dbReference>
<dbReference type="Proteomes" id="UP000279228">
    <property type="component" value="Unassembled WGS sequence"/>
</dbReference>
<dbReference type="Proteomes" id="UP000282800">
    <property type="component" value="Unassembled WGS sequence"/>
</dbReference>
<dbReference type="PANTHER" id="PTHR43046">
    <property type="entry name" value="GDP-MANNOSE MANNOSYL HYDROLASE"/>
    <property type="match status" value="1"/>
</dbReference>
<proteinExistence type="predicted"/>
<evidence type="ECO:0000256" key="1">
    <source>
        <dbReference type="ARBA" id="ARBA00001946"/>
    </source>
</evidence>
<dbReference type="AlphaFoldDB" id="A0A482U8S1"/>
<dbReference type="PANTHER" id="PTHR43046:SF2">
    <property type="entry name" value="8-OXO-DGTP DIPHOSPHATASE-RELATED"/>
    <property type="match status" value="1"/>
</dbReference>
<dbReference type="InterPro" id="IPR000182">
    <property type="entry name" value="GNAT_dom"/>
</dbReference>
<dbReference type="InterPro" id="IPR000086">
    <property type="entry name" value="NUDIX_hydrolase_dom"/>
</dbReference>
<keyword evidence="6" id="KW-0808">Transferase</keyword>
<feature type="domain" description="Nudix hydrolase" evidence="4">
    <location>
        <begin position="145"/>
        <end position="275"/>
    </location>
</feature>
<evidence type="ECO:0000259" key="3">
    <source>
        <dbReference type="PROSITE" id="PS51186"/>
    </source>
</evidence>
<gene>
    <name evidence="5" type="ORF">EA798_17290</name>
    <name evidence="6" type="ORF">EJA06_016040</name>
</gene>
<evidence type="ECO:0000313" key="5">
    <source>
        <dbReference type="EMBL" id="RMH95168.1"/>
    </source>
</evidence>
<dbReference type="Gene3D" id="3.90.79.10">
    <property type="entry name" value="Nucleoside Triphosphate Pyrophosphohydrolase"/>
    <property type="match status" value="1"/>
</dbReference>
<dbReference type="Pfam" id="PF13508">
    <property type="entry name" value="Acetyltransf_7"/>
    <property type="match status" value="1"/>
</dbReference>
<evidence type="ECO:0000313" key="7">
    <source>
        <dbReference type="Proteomes" id="UP000279228"/>
    </source>
</evidence>
<dbReference type="PROSITE" id="PS51462">
    <property type="entry name" value="NUDIX"/>
    <property type="match status" value="1"/>
</dbReference>
<dbReference type="RefSeq" id="WP_106158736.1">
    <property type="nucleotide sequence ID" value="NZ_JAMOHS010000021.1"/>
</dbReference>
<keyword evidence="2" id="KW-0378">Hydrolase</keyword>
<dbReference type="CDD" id="cd04690">
    <property type="entry name" value="NUDIX_Hydrolase"/>
    <property type="match status" value="1"/>
</dbReference>
<accession>A0A482U8S1</accession>
<dbReference type="SUPFAM" id="SSF55811">
    <property type="entry name" value="Nudix"/>
    <property type="match status" value="1"/>
</dbReference>
<dbReference type="PROSITE" id="PS51186">
    <property type="entry name" value="GNAT"/>
    <property type="match status" value="1"/>
</dbReference>
<keyword evidence="7" id="KW-1185">Reference proteome</keyword>
<dbReference type="InterPro" id="IPR016181">
    <property type="entry name" value="Acyl_CoA_acyltransferase"/>
</dbReference>
<sequence length="306" mass="33535">MSALAYSQLPNHLQPLLAKFYRAHNSRNRIRSEAICWVARRGDIVGGLCLTPVAQGHFLTGLLVTPPERNRGIGAQLVRNAVASSAGPVWLFCKPELVEFYSRLGFSVANCLPATLADRLTRYRSSKTLIALQNDQRMMPMPNATLNIAIACLLDDCGRILVVRKRGTRFFMLPGGKAELGETPLQTLRRELREELDLQLEDDDLDPLGHFQAQAANEPDHQVEADVFIARLPRAVTVQAELEEMAWLEAAPCERDDIAPLLRGHVMPALLARMAQAERVACCAATSDQGEIGSLAGKVSSIASSS</sequence>
<evidence type="ECO:0000313" key="6">
    <source>
        <dbReference type="EMBL" id="RYJ61397.1"/>
    </source>
</evidence>
<dbReference type="EMBL" id="RFFN01000007">
    <property type="protein sequence ID" value="RMH95168.1"/>
    <property type="molecule type" value="Genomic_DNA"/>
</dbReference>
<dbReference type="EMBL" id="RWYU02000006">
    <property type="protein sequence ID" value="RYJ61397.1"/>
    <property type="molecule type" value="Genomic_DNA"/>
</dbReference>
<dbReference type="InterPro" id="IPR020084">
    <property type="entry name" value="NUDIX_hydrolase_CS"/>
</dbReference>